<evidence type="ECO:0000313" key="2">
    <source>
        <dbReference type="Proteomes" id="UP000028990"/>
    </source>
</evidence>
<evidence type="ECO:0000313" key="1">
    <source>
        <dbReference type="EMBL" id="KFO25220.1"/>
    </source>
</evidence>
<proteinExistence type="predicted"/>
<gene>
    <name evidence="1" type="ORF">H920_13416</name>
</gene>
<sequence length="98" mass="10478">MRTGVCPLWSQILAERTERGAGGCASCARSEVGAALPVDVLTYEEKTSSAILRVCSRVMVRAHCSPTLQRPKPSLEQTGEDCPAAVHLQHPPIHAQAS</sequence>
<dbReference type="Proteomes" id="UP000028990">
    <property type="component" value="Unassembled WGS sequence"/>
</dbReference>
<keyword evidence="2" id="KW-1185">Reference proteome</keyword>
<protein>
    <submittedName>
        <fullName evidence="1">Ribonuclease P protein subunit p14</fullName>
    </submittedName>
</protein>
<dbReference type="EMBL" id="KN123387">
    <property type="protein sequence ID" value="KFO25220.1"/>
    <property type="molecule type" value="Genomic_DNA"/>
</dbReference>
<organism evidence="1 2">
    <name type="scientific">Fukomys damarensis</name>
    <name type="common">Damaraland mole rat</name>
    <name type="synonym">Cryptomys damarensis</name>
    <dbReference type="NCBI Taxonomy" id="885580"/>
    <lineage>
        <taxon>Eukaryota</taxon>
        <taxon>Metazoa</taxon>
        <taxon>Chordata</taxon>
        <taxon>Craniata</taxon>
        <taxon>Vertebrata</taxon>
        <taxon>Euteleostomi</taxon>
        <taxon>Mammalia</taxon>
        <taxon>Eutheria</taxon>
        <taxon>Euarchontoglires</taxon>
        <taxon>Glires</taxon>
        <taxon>Rodentia</taxon>
        <taxon>Hystricomorpha</taxon>
        <taxon>Bathyergidae</taxon>
        <taxon>Fukomys</taxon>
    </lineage>
</organism>
<reference evidence="1 2" key="1">
    <citation type="submission" date="2013-11" db="EMBL/GenBank/DDBJ databases">
        <title>The Damaraland mole rat (Fukomys damarensis) genome and evolution of African mole rats.</title>
        <authorList>
            <person name="Gladyshev V.N."/>
            <person name="Fang X."/>
        </authorList>
    </citation>
    <scope>NUCLEOTIDE SEQUENCE [LARGE SCALE GENOMIC DNA]</scope>
    <source>
        <tissue evidence="1">Liver</tissue>
    </source>
</reference>
<name>A0A091D4T3_FUKDA</name>
<dbReference type="AlphaFoldDB" id="A0A091D4T3"/>
<accession>A0A091D4T3</accession>